<proteinExistence type="predicted"/>
<dbReference type="CDD" id="cd00063">
    <property type="entry name" value="FN3"/>
    <property type="match status" value="2"/>
</dbReference>
<dbReference type="InterPro" id="IPR032530">
    <property type="entry name" value="DUF4957"/>
</dbReference>
<dbReference type="InterPro" id="IPR003961">
    <property type="entry name" value="FN3_dom"/>
</dbReference>
<dbReference type="Pfam" id="PF17161">
    <property type="entry name" value="DUF5123"/>
    <property type="match status" value="1"/>
</dbReference>
<name>A0ABR8YAQ4_9BACT</name>
<reference evidence="4 5" key="1">
    <citation type="submission" date="2020-08" db="EMBL/GenBank/DDBJ databases">
        <title>A Genomic Blueprint of the Chicken Gut Microbiome.</title>
        <authorList>
            <person name="Gilroy R."/>
            <person name="Ravi A."/>
            <person name="Getino M."/>
            <person name="Pursley I."/>
            <person name="Horton D.L."/>
            <person name="Alikhan N.-F."/>
            <person name="Baker D."/>
            <person name="Gharbi K."/>
            <person name="Hall N."/>
            <person name="Watson M."/>
            <person name="Adriaenssens E.M."/>
            <person name="Foster-Nyarko E."/>
            <person name="Jarju S."/>
            <person name="Secka A."/>
            <person name="Antonio M."/>
            <person name="Oren A."/>
            <person name="Chaudhuri R."/>
            <person name="La Ragione R.M."/>
            <person name="Hildebrand F."/>
            <person name="Pallen M.J."/>
        </authorList>
    </citation>
    <scope>NUCLEOTIDE SEQUENCE [LARGE SCALE GENOMIC DNA]</scope>
    <source>
        <strain evidence="4 5">Sa1CVN1</strain>
    </source>
</reference>
<evidence type="ECO:0000313" key="5">
    <source>
        <dbReference type="Proteomes" id="UP000620874"/>
    </source>
</evidence>
<keyword evidence="2" id="KW-0732">Signal</keyword>
<protein>
    <submittedName>
        <fullName evidence="4">Fibronectin type III domain-containing protein</fullName>
    </submittedName>
</protein>
<dbReference type="InterPro" id="IPR011050">
    <property type="entry name" value="Pectin_lyase_fold/virulence"/>
</dbReference>
<keyword evidence="5" id="KW-1185">Reference proteome</keyword>
<dbReference type="Gene3D" id="2.60.40.10">
    <property type="entry name" value="Immunoglobulins"/>
    <property type="match status" value="1"/>
</dbReference>
<dbReference type="Pfam" id="PF16318">
    <property type="entry name" value="DUF4957"/>
    <property type="match status" value="1"/>
</dbReference>
<dbReference type="PANTHER" id="PTHR46708">
    <property type="entry name" value="TENASCIN"/>
    <property type="match status" value="1"/>
</dbReference>
<dbReference type="RefSeq" id="WP_191764663.1">
    <property type="nucleotide sequence ID" value="NZ_JACSPP010000046.1"/>
</dbReference>
<gene>
    <name evidence="4" type="ORF">H9625_12720</name>
</gene>
<sequence length="525" mass="56799">MNKLKKYTYLLGVALVALATACEDQSEEVLSIDYSRYFAPINLEARVVNRTDVRLTWTPSQGATSYNIELFANDSLTFAGTAALTFDGITADDLPYVISGLEGETQYSARVQAVGEDESKTSKWSGVFFETDAEQILETVTEADLTYNSVTLRWPAGQTATEIVLSPADVPAHTVTSEEIASGQATITGLKPETEYTAKLMNGNKTRGSQTFTTLIDLAGATAISPEDDFVAILEGAEDGASFAFYPGTYTVPGEEGGVGKLNIKADIELKAVRPSDRPVINGCITLNEGASLSLSQIVMDGTGTDGSQAFEYKDEGTYGHLMINDCEIRNYVKGLYYVNVTASINEITINNSLMHGIQCSGGDMFDCRKGYIATLNITNSTIWNSCADRDFIRYDDASGDFAGAAPVITVDHCTIDGASNDSSRRLLYVRFKGNSISFTNNMVSNMPNCGRGFSDNSNTAEPTFENNNYFNTKNLVSDGGDGKAKFFDADGTTLDPGYADAANGDFTLSNEELIYNQVGDPRWY</sequence>
<comment type="caution">
    <text evidence="4">The sequence shown here is derived from an EMBL/GenBank/DDBJ whole genome shotgun (WGS) entry which is preliminary data.</text>
</comment>
<dbReference type="Pfam" id="PF00041">
    <property type="entry name" value="fn3"/>
    <property type="match status" value="1"/>
</dbReference>
<dbReference type="SUPFAM" id="SSF49265">
    <property type="entry name" value="Fibronectin type III"/>
    <property type="match status" value="1"/>
</dbReference>
<dbReference type="PANTHER" id="PTHR46708:SF2">
    <property type="entry name" value="FIBRONECTIN TYPE-III DOMAIN-CONTAINING PROTEIN"/>
    <property type="match status" value="1"/>
</dbReference>
<dbReference type="InterPro" id="IPR033427">
    <property type="entry name" value="DUF5123"/>
</dbReference>
<feature type="signal peptide" evidence="2">
    <location>
        <begin position="1"/>
        <end position="21"/>
    </location>
</feature>
<feature type="domain" description="Fibronectin type-III" evidence="3">
    <location>
        <begin position="39"/>
        <end position="135"/>
    </location>
</feature>
<dbReference type="SUPFAM" id="SSF51126">
    <property type="entry name" value="Pectin lyase-like"/>
    <property type="match status" value="1"/>
</dbReference>
<keyword evidence="1" id="KW-0677">Repeat</keyword>
<evidence type="ECO:0000256" key="2">
    <source>
        <dbReference type="SAM" id="SignalP"/>
    </source>
</evidence>
<dbReference type="InterPro" id="IPR013783">
    <property type="entry name" value="Ig-like_fold"/>
</dbReference>
<dbReference type="PROSITE" id="PS51257">
    <property type="entry name" value="PROKAR_LIPOPROTEIN"/>
    <property type="match status" value="1"/>
</dbReference>
<evidence type="ECO:0000259" key="3">
    <source>
        <dbReference type="PROSITE" id="PS50853"/>
    </source>
</evidence>
<dbReference type="Proteomes" id="UP000620874">
    <property type="component" value="Unassembled WGS sequence"/>
</dbReference>
<evidence type="ECO:0000313" key="4">
    <source>
        <dbReference type="EMBL" id="MBD8041283.1"/>
    </source>
</evidence>
<dbReference type="InterPro" id="IPR050991">
    <property type="entry name" value="ECM_Regulatory_Proteins"/>
</dbReference>
<organism evidence="4 5">
    <name type="scientific">Phocaeicola intestinalis</name>
    <dbReference type="NCBI Taxonomy" id="2762212"/>
    <lineage>
        <taxon>Bacteria</taxon>
        <taxon>Pseudomonadati</taxon>
        <taxon>Bacteroidota</taxon>
        <taxon>Bacteroidia</taxon>
        <taxon>Bacteroidales</taxon>
        <taxon>Bacteroidaceae</taxon>
        <taxon>Phocaeicola</taxon>
    </lineage>
</organism>
<dbReference type="SMART" id="SM00060">
    <property type="entry name" value="FN3"/>
    <property type="match status" value="2"/>
</dbReference>
<evidence type="ECO:0000256" key="1">
    <source>
        <dbReference type="ARBA" id="ARBA00022737"/>
    </source>
</evidence>
<dbReference type="InterPro" id="IPR036116">
    <property type="entry name" value="FN3_sf"/>
</dbReference>
<accession>A0ABR8YAQ4</accession>
<dbReference type="PROSITE" id="PS50853">
    <property type="entry name" value="FN3"/>
    <property type="match status" value="1"/>
</dbReference>
<dbReference type="EMBL" id="JACSPP010000046">
    <property type="protein sequence ID" value="MBD8041283.1"/>
    <property type="molecule type" value="Genomic_DNA"/>
</dbReference>
<feature type="chain" id="PRO_5047366687" evidence="2">
    <location>
        <begin position="22"/>
        <end position="525"/>
    </location>
</feature>